<dbReference type="EMBL" id="BONK01000013">
    <property type="protein sequence ID" value="GIG22713.1"/>
    <property type="molecule type" value="Genomic_DNA"/>
</dbReference>
<evidence type="ECO:0000313" key="2">
    <source>
        <dbReference type="Proteomes" id="UP000632740"/>
    </source>
</evidence>
<accession>A0A919P3T3</accession>
<reference evidence="1" key="1">
    <citation type="submission" date="2021-01" db="EMBL/GenBank/DDBJ databases">
        <title>Whole genome shotgun sequence of Cellulomonas chitinilytica NBRC 110799.</title>
        <authorList>
            <person name="Komaki H."/>
            <person name="Tamura T."/>
        </authorList>
    </citation>
    <scope>NUCLEOTIDE SEQUENCE</scope>
    <source>
        <strain evidence="1">NBRC 110799</strain>
    </source>
</reference>
<gene>
    <name evidence="1" type="ORF">Cch01nite_34370</name>
</gene>
<dbReference type="Proteomes" id="UP000632740">
    <property type="component" value="Unassembled WGS sequence"/>
</dbReference>
<dbReference type="InterPro" id="IPR041197">
    <property type="entry name" value="LD_cluster3"/>
</dbReference>
<keyword evidence="2" id="KW-1185">Reference proteome</keyword>
<sequence>MSAVLLSAGIPSADARGDAVRPFYPGDILAATSSTVEAVLRSGADLVFGGHPTISPVVLQLAALLDAGEQVHVWQSEVFASSITDEVRRLVTEHRAHLHMVAGEDGRDASLGSMRAAMIGAHDLAAAFFVGGMDGIAVELELLAGRTPRVPFFAFVTPGGMAGRVARDRALPTDALPAPDADARGRGLVGRAYGSLALSALDDVGLHARER</sequence>
<proteinExistence type="predicted"/>
<dbReference type="RefSeq" id="WP_203757727.1">
    <property type="nucleotide sequence ID" value="NZ_BONK01000013.1"/>
</dbReference>
<organism evidence="1 2">
    <name type="scientific">Cellulomonas chitinilytica</name>
    <dbReference type="NCBI Taxonomy" id="398759"/>
    <lineage>
        <taxon>Bacteria</taxon>
        <taxon>Bacillati</taxon>
        <taxon>Actinomycetota</taxon>
        <taxon>Actinomycetes</taxon>
        <taxon>Micrococcales</taxon>
        <taxon>Cellulomonadaceae</taxon>
        <taxon>Cellulomonas</taxon>
    </lineage>
</organism>
<comment type="caution">
    <text evidence="1">The sequence shown here is derived from an EMBL/GenBank/DDBJ whole genome shotgun (WGS) entry which is preliminary data.</text>
</comment>
<evidence type="ECO:0000313" key="1">
    <source>
        <dbReference type="EMBL" id="GIG22713.1"/>
    </source>
</evidence>
<dbReference type="Pfam" id="PF18180">
    <property type="entry name" value="LD_cluster3"/>
    <property type="match status" value="1"/>
</dbReference>
<name>A0A919P3T3_9CELL</name>
<protein>
    <submittedName>
        <fullName evidence="1">Uncharacterized protein</fullName>
    </submittedName>
</protein>
<dbReference type="AlphaFoldDB" id="A0A919P3T3"/>